<evidence type="ECO:0000313" key="1">
    <source>
        <dbReference type="EMBL" id="CAL1542065.1"/>
    </source>
</evidence>
<dbReference type="Proteomes" id="UP001497497">
    <property type="component" value="Unassembled WGS sequence"/>
</dbReference>
<dbReference type="EMBL" id="CAXITT010000468">
    <property type="protein sequence ID" value="CAL1542065.1"/>
    <property type="molecule type" value="Genomic_DNA"/>
</dbReference>
<reference evidence="1 2" key="1">
    <citation type="submission" date="2024-04" db="EMBL/GenBank/DDBJ databases">
        <authorList>
            <consortium name="Genoscope - CEA"/>
            <person name="William W."/>
        </authorList>
    </citation>
    <scope>NUCLEOTIDE SEQUENCE [LARGE SCALE GENOMIC DNA]</scope>
</reference>
<sequence length="130" mass="14356">KNSKNYQELLDATEKGLLESFKKKETSIISVTITNLRQGSLIIEVYITMATNNTTDRESELRLSKVLVEIMQDGIGITINNTDGVISHLIISGVEIHNTDTPCVIKSKIDPCSVFSVCVEEGKEAICRLV</sequence>
<gene>
    <name evidence="1" type="ORF">GSLYS_00015671001</name>
</gene>
<keyword evidence="2" id="KW-1185">Reference proteome</keyword>
<evidence type="ECO:0000313" key="2">
    <source>
        <dbReference type="Proteomes" id="UP001497497"/>
    </source>
</evidence>
<organism evidence="1 2">
    <name type="scientific">Lymnaea stagnalis</name>
    <name type="common">Great pond snail</name>
    <name type="synonym">Helix stagnalis</name>
    <dbReference type="NCBI Taxonomy" id="6523"/>
    <lineage>
        <taxon>Eukaryota</taxon>
        <taxon>Metazoa</taxon>
        <taxon>Spiralia</taxon>
        <taxon>Lophotrochozoa</taxon>
        <taxon>Mollusca</taxon>
        <taxon>Gastropoda</taxon>
        <taxon>Heterobranchia</taxon>
        <taxon>Euthyneura</taxon>
        <taxon>Panpulmonata</taxon>
        <taxon>Hygrophila</taxon>
        <taxon>Lymnaeoidea</taxon>
        <taxon>Lymnaeidae</taxon>
        <taxon>Lymnaea</taxon>
    </lineage>
</organism>
<proteinExistence type="predicted"/>
<comment type="caution">
    <text evidence="1">The sequence shown here is derived from an EMBL/GenBank/DDBJ whole genome shotgun (WGS) entry which is preliminary data.</text>
</comment>
<name>A0AAV2I5R1_LYMST</name>
<feature type="non-terminal residue" evidence="1">
    <location>
        <position position="1"/>
    </location>
</feature>
<dbReference type="AlphaFoldDB" id="A0AAV2I5R1"/>
<protein>
    <submittedName>
        <fullName evidence="1">Uncharacterized protein</fullName>
    </submittedName>
</protein>
<accession>A0AAV2I5R1</accession>